<protein>
    <submittedName>
        <fullName evidence="2">DegT/DnrJ/EryC1/StrS family aminotransferase</fullName>
    </submittedName>
</protein>
<keyword evidence="2" id="KW-0032">Aminotransferase</keyword>
<dbReference type="PANTHER" id="PTHR30244">
    <property type="entry name" value="TRANSAMINASE"/>
    <property type="match status" value="1"/>
</dbReference>
<comment type="similarity">
    <text evidence="1">Belongs to the DegT/DnrJ/EryC1 family.</text>
</comment>
<evidence type="ECO:0000256" key="1">
    <source>
        <dbReference type="RuleBase" id="RU004508"/>
    </source>
</evidence>
<dbReference type="SUPFAM" id="SSF53383">
    <property type="entry name" value="PLP-dependent transferases"/>
    <property type="match status" value="1"/>
</dbReference>
<dbReference type="GO" id="GO:0008483">
    <property type="term" value="F:transaminase activity"/>
    <property type="evidence" value="ECO:0007669"/>
    <property type="project" value="UniProtKB-KW"/>
</dbReference>
<reference evidence="3" key="1">
    <citation type="journal article" date="2019" name="Int. J. Syst. Evol. Microbiol.">
        <title>The Global Catalogue of Microorganisms (GCM) 10K type strain sequencing project: providing services to taxonomists for standard genome sequencing and annotation.</title>
        <authorList>
            <consortium name="The Broad Institute Genomics Platform"/>
            <consortium name="The Broad Institute Genome Sequencing Center for Infectious Disease"/>
            <person name="Wu L."/>
            <person name="Ma J."/>
        </authorList>
    </citation>
    <scope>NUCLEOTIDE SEQUENCE [LARGE SCALE GENOMIC DNA]</scope>
    <source>
        <strain evidence="3">KCTC 3950</strain>
    </source>
</reference>
<dbReference type="InterPro" id="IPR000653">
    <property type="entry name" value="DegT/StrS_aminotransferase"/>
</dbReference>
<proteinExistence type="inferred from homology"/>
<dbReference type="InterPro" id="IPR015421">
    <property type="entry name" value="PyrdxlP-dep_Trfase_major"/>
</dbReference>
<comment type="caution">
    <text evidence="2">The sequence shown here is derived from an EMBL/GenBank/DDBJ whole genome shotgun (WGS) entry which is preliminary data.</text>
</comment>
<sequence length="388" mass="42828">MNRTIYLSPPHMSGKEQTYIEEAFRTNWIAPLGPNVDAFERELAGWAGAEGAAALSSGTAALHLALKLLGVGRGDLVFCSTLTFVASANPIRYEGAEPVFIDSEPDTWNMSPQGLETAFVNAALEGRLPKAVIVVHLYGQSAKMDEILQICGRFGVPLIEDAAESLGSSYKGRMSGTMGDFGIYSFNGNKIITTSGGGMLVSDDKAMLEKARFLAQQARDPAPHYQHSEAGYNYRLSNVLAGIGRAQLQVLEQRVEARRAVFERYREALADLPGLAFMPELPETRSNRWLTALTIEEAEAGFSVKMLLDWLADEQIEARPVWKPLHLQPLFEGCRYYAHAREESVSEELFRTGICLPSGSNLTLEEQERVIGRIRSLCALRNRTIRLA</sequence>
<dbReference type="EMBL" id="JBHUME010000009">
    <property type="protein sequence ID" value="MFD2613942.1"/>
    <property type="molecule type" value="Genomic_DNA"/>
</dbReference>
<gene>
    <name evidence="2" type="ORF">ACFSUF_16120</name>
</gene>
<dbReference type="Proteomes" id="UP001597541">
    <property type="component" value="Unassembled WGS sequence"/>
</dbReference>
<organism evidence="2 3">
    <name type="scientific">Paenibacillus gansuensis</name>
    <dbReference type="NCBI Taxonomy" id="306542"/>
    <lineage>
        <taxon>Bacteria</taxon>
        <taxon>Bacillati</taxon>
        <taxon>Bacillota</taxon>
        <taxon>Bacilli</taxon>
        <taxon>Bacillales</taxon>
        <taxon>Paenibacillaceae</taxon>
        <taxon>Paenibacillus</taxon>
    </lineage>
</organism>
<dbReference type="RefSeq" id="WP_377604256.1">
    <property type="nucleotide sequence ID" value="NZ_JBHUME010000009.1"/>
</dbReference>
<dbReference type="Gene3D" id="3.40.640.10">
    <property type="entry name" value="Type I PLP-dependent aspartate aminotransferase-like (Major domain)"/>
    <property type="match status" value="1"/>
</dbReference>
<dbReference type="InterPro" id="IPR015424">
    <property type="entry name" value="PyrdxlP-dep_Trfase"/>
</dbReference>
<name>A0ABW5PHW6_9BACL</name>
<keyword evidence="1" id="KW-0663">Pyridoxal phosphate</keyword>
<keyword evidence="2" id="KW-0808">Transferase</keyword>
<dbReference type="InterPro" id="IPR015422">
    <property type="entry name" value="PyrdxlP-dep_Trfase_small"/>
</dbReference>
<accession>A0ABW5PHW6</accession>
<dbReference type="PIRSF" id="PIRSF000390">
    <property type="entry name" value="PLP_StrS"/>
    <property type="match status" value="1"/>
</dbReference>
<dbReference type="PANTHER" id="PTHR30244:SF34">
    <property type="entry name" value="DTDP-4-AMINO-4,6-DIDEOXYGALACTOSE TRANSAMINASE"/>
    <property type="match status" value="1"/>
</dbReference>
<dbReference type="Gene3D" id="3.90.1150.10">
    <property type="entry name" value="Aspartate Aminotransferase, domain 1"/>
    <property type="match status" value="1"/>
</dbReference>
<dbReference type="CDD" id="cd00616">
    <property type="entry name" value="AHBA_syn"/>
    <property type="match status" value="1"/>
</dbReference>
<evidence type="ECO:0000313" key="2">
    <source>
        <dbReference type="EMBL" id="MFD2613942.1"/>
    </source>
</evidence>
<keyword evidence="3" id="KW-1185">Reference proteome</keyword>
<evidence type="ECO:0000313" key="3">
    <source>
        <dbReference type="Proteomes" id="UP001597541"/>
    </source>
</evidence>
<dbReference type="Pfam" id="PF01041">
    <property type="entry name" value="DegT_DnrJ_EryC1"/>
    <property type="match status" value="1"/>
</dbReference>